<evidence type="ECO:0000256" key="1">
    <source>
        <dbReference type="SAM" id="MobiDB-lite"/>
    </source>
</evidence>
<dbReference type="EMBL" id="KZ826168">
    <property type="protein sequence ID" value="PYH87799.1"/>
    <property type="molecule type" value="Genomic_DNA"/>
</dbReference>
<feature type="region of interest" description="Disordered" evidence="1">
    <location>
        <begin position="1"/>
        <end position="33"/>
    </location>
</feature>
<dbReference type="AlphaFoldDB" id="A0A319CTG2"/>
<dbReference type="VEuPathDB" id="FungiDB:BO71DRAFT_436378"/>
<proteinExistence type="predicted"/>
<keyword evidence="3" id="KW-1185">Reference proteome</keyword>
<evidence type="ECO:0000313" key="3">
    <source>
        <dbReference type="Proteomes" id="UP000247810"/>
    </source>
</evidence>
<reference evidence="2 3" key="1">
    <citation type="submission" date="2018-02" db="EMBL/GenBank/DDBJ databases">
        <title>The genomes of Aspergillus section Nigri reveals drivers in fungal speciation.</title>
        <authorList>
            <consortium name="DOE Joint Genome Institute"/>
            <person name="Vesth T.C."/>
            <person name="Nybo J."/>
            <person name="Theobald S."/>
            <person name="Brandl J."/>
            <person name="Frisvad J.C."/>
            <person name="Nielsen K.F."/>
            <person name="Lyhne E.K."/>
            <person name="Kogle M.E."/>
            <person name="Kuo A."/>
            <person name="Riley R."/>
            <person name="Clum A."/>
            <person name="Nolan M."/>
            <person name="Lipzen A."/>
            <person name="Salamov A."/>
            <person name="Henrissat B."/>
            <person name="Wiebenga A."/>
            <person name="De vries R.P."/>
            <person name="Grigoriev I.V."/>
            <person name="Mortensen U.H."/>
            <person name="Andersen M.R."/>
            <person name="Baker S.E."/>
        </authorList>
    </citation>
    <scope>NUCLEOTIDE SEQUENCE [LARGE SCALE GENOMIC DNA]</scope>
    <source>
        <strain evidence="2 3">CBS 707.79</strain>
    </source>
</reference>
<evidence type="ECO:0000313" key="2">
    <source>
        <dbReference type="EMBL" id="PYH87799.1"/>
    </source>
</evidence>
<protein>
    <submittedName>
        <fullName evidence="2">Uncharacterized protein</fullName>
    </submittedName>
</protein>
<name>A0A319CTG2_9EURO</name>
<sequence>MSPSNMPLTSISNPEKDDDAPPATDDDPPAEEMYPHGVRLALIVGAIMFSILPSPRRRTLSLSAASAAFNNTLLARLPITAPSVNPAVVIATGATELRAVFAAEQIPGIVDAYVDGVHAAVAIAVGLAGGGGR</sequence>
<dbReference type="OrthoDB" id="10021397at2759"/>
<accession>A0A319CTG2</accession>
<gene>
    <name evidence="2" type="ORF">BO71DRAFT_436378</name>
</gene>
<feature type="non-terminal residue" evidence="2">
    <location>
        <position position="133"/>
    </location>
</feature>
<feature type="compositionally biased region" description="Polar residues" evidence="1">
    <location>
        <begin position="1"/>
        <end position="13"/>
    </location>
</feature>
<feature type="compositionally biased region" description="Acidic residues" evidence="1">
    <location>
        <begin position="16"/>
        <end position="30"/>
    </location>
</feature>
<dbReference type="Proteomes" id="UP000247810">
    <property type="component" value="Unassembled WGS sequence"/>
</dbReference>
<organism evidence="2 3">
    <name type="scientific">Aspergillus ellipticus CBS 707.79</name>
    <dbReference type="NCBI Taxonomy" id="1448320"/>
    <lineage>
        <taxon>Eukaryota</taxon>
        <taxon>Fungi</taxon>
        <taxon>Dikarya</taxon>
        <taxon>Ascomycota</taxon>
        <taxon>Pezizomycotina</taxon>
        <taxon>Eurotiomycetes</taxon>
        <taxon>Eurotiomycetidae</taxon>
        <taxon>Eurotiales</taxon>
        <taxon>Aspergillaceae</taxon>
        <taxon>Aspergillus</taxon>
        <taxon>Aspergillus subgen. Circumdati</taxon>
    </lineage>
</organism>